<gene>
    <name evidence="2" type="ORF">C3B61_03475</name>
</gene>
<dbReference type="Pfam" id="PF12728">
    <property type="entry name" value="HTH_17"/>
    <property type="match status" value="1"/>
</dbReference>
<dbReference type="InterPro" id="IPR010093">
    <property type="entry name" value="SinI_DNA-bd"/>
</dbReference>
<evidence type="ECO:0000313" key="2">
    <source>
        <dbReference type="EMBL" id="POH68973.1"/>
    </source>
</evidence>
<reference evidence="2 3" key="1">
    <citation type="submission" date="2018-01" db="EMBL/GenBank/DDBJ databases">
        <title>Cryobacterium sp. nov., from glaciers in China.</title>
        <authorList>
            <person name="Liu Q."/>
            <person name="Xin Y.-H."/>
        </authorList>
    </citation>
    <scope>NUCLEOTIDE SEQUENCE [LARGE SCALE GENOMIC DNA]</scope>
    <source>
        <strain evidence="2 3">TMN-42</strain>
    </source>
</reference>
<feature type="domain" description="Helix-turn-helix" evidence="1">
    <location>
        <begin position="85"/>
        <end position="133"/>
    </location>
</feature>
<dbReference type="EMBL" id="PPXD01000005">
    <property type="protein sequence ID" value="POH68973.1"/>
    <property type="molecule type" value="Genomic_DNA"/>
</dbReference>
<organism evidence="2 3">
    <name type="scientific">Cryobacterium zongtaii</name>
    <dbReference type="NCBI Taxonomy" id="1259217"/>
    <lineage>
        <taxon>Bacteria</taxon>
        <taxon>Bacillati</taxon>
        <taxon>Actinomycetota</taxon>
        <taxon>Actinomycetes</taxon>
        <taxon>Micrococcales</taxon>
        <taxon>Microbacteriaceae</taxon>
        <taxon>Cryobacterium</taxon>
    </lineage>
</organism>
<sequence length="143" mass="15769">MTRSQPRPAEHYIHAGGGVIVVPARVCAYLNRYAGLESFRRENGGRDAEVDAILLAFRVAEMTWRNAAIGTTKAAAPELAAHYEWLSTTQAASRLGITDRGVRSAIATGRLHAESIAGRWRISREALQHFRQGHTTETRTDTN</sequence>
<keyword evidence="3" id="KW-1185">Reference proteome</keyword>
<dbReference type="AlphaFoldDB" id="A0A2S3ZKU2"/>
<name>A0A2S3ZKU2_9MICO</name>
<evidence type="ECO:0000313" key="3">
    <source>
        <dbReference type="Proteomes" id="UP000237340"/>
    </source>
</evidence>
<dbReference type="Proteomes" id="UP000237340">
    <property type="component" value="Unassembled WGS sequence"/>
</dbReference>
<dbReference type="InterPro" id="IPR041657">
    <property type="entry name" value="HTH_17"/>
</dbReference>
<dbReference type="GO" id="GO:0003677">
    <property type="term" value="F:DNA binding"/>
    <property type="evidence" value="ECO:0007669"/>
    <property type="project" value="InterPro"/>
</dbReference>
<evidence type="ECO:0000259" key="1">
    <source>
        <dbReference type="Pfam" id="PF12728"/>
    </source>
</evidence>
<comment type="caution">
    <text evidence="2">The sequence shown here is derived from an EMBL/GenBank/DDBJ whole genome shotgun (WGS) entry which is preliminary data.</text>
</comment>
<dbReference type="NCBIfam" id="TIGR01764">
    <property type="entry name" value="excise"/>
    <property type="match status" value="1"/>
</dbReference>
<proteinExistence type="predicted"/>
<accession>A0A2S3ZKU2</accession>
<protein>
    <recommendedName>
        <fullName evidence="1">Helix-turn-helix domain-containing protein</fullName>
    </recommendedName>
</protein>